<organism evidence="2 3">
    <name type="scientific">Geomicrobium sediminis</name>
    <dbReference type="NCBI Taxonomy" id="1347788"/>
    <lineage>
        <taxon>Bacteria</taxon>
        <taxon>Bacillati</taxon>
        <taxon>Bacillota</taxon>
        <taxon>Bacilli</taxon>
        <taxon>Bacillales</taxon>
        <taxon>Geomicrobium</taxon>
    </lineage>
</organism>
<gene>
    <name evidence="2" type="ORF">JOD17_002634</name>
</gene>
<dbReference type="PROSITE" id="PS51257">
    <property type="entry name" value="PROKAR_LIPOPROTEIN"/>
    <property type="match status" value="1"/>
</dbReference>
<evidence type="ECO:0008006" key="4">
    <source>
        <dbReference type="Google" id="ProtNLM"/>
    </source>
</evidence>
<keyword evidence="3" id="KW-1185">Reference proteome</keyword>
<name>A0ABS2PDQ2_9BACL</name>
<protein>
    <recommendedName>
        <fullName evidence="4">ABC transporter periplasmic binding protein YphF</fullName>
    </recommendedName>
</protein>
<reference evidence="2 3" key="1">
    <citation type="submission" date="2021-01" db="EMBL/GenBank/DDBJ databases">
        <title>Genomic Encyclopedia of Type Strains, Phase IV (KMG-IV): sequencing the most valuable type-strain genomes for metagenomic binning, comparative biology and taxonomic classification.</title>
        <authorList>
            <person name="Goeker M."/>
        </authorList>
    </citation>
    <scope>NUCLEOTIDE SEQUENCE [LARGE SCALE GENOMIC DNA]</scope>
    <source>
        <strain evidence="2 3">DSM 25540</strain>
    </source>
</reference>
<keyword evidence="1" id="KW-0732">Signal</keyword>
<dbReference type="RefSeq" id="WP_204698248.1">
    <property type="nucleotide sequence ID" value="NZ_JAFBEC010000007.1"/>
</dbReference>
<evidence type="ECO:0000256" key="1">
    <source>
        <dbReference type="SAM" id="SignalP"/>
    </source>
</evidence>
<dbReference type="Proteomes" id="UP000741863">
    <property type="component" value="Unassembled WGS sequence"/>
</dbReference>
<accession>A0ABS2PDQ2</accession>
<comment type="caution">
    <text evidence="2">The sequence shown here is derived from an EMBL/GenBank/DDBJ whole genome shotgun (WGS) entry which is preliminary data.</text>
</comment>
<evidence type="ECO:0000313" key="2">
    <source>
        <dbReference type="EMBL" id="MBM7633540.1"/>
    </source>
</evidence>
<evidence type="ECO:0000313" key="3">
    <source>
        <dbReference type="Proteomes" id="UP000741863"/>
    </source>
</evidence>
<feature type="chain" id="PRO_5045756142" description="ABC transporter periplasmic binding protein YphF" evidence="1">
    <location>
        <begin position="28"/>
        <end position="242"/>
    </location>
</feature>
<proteinExistence type="predicted"/>
<sequence>MNQRKFKWLSVVFLACLLIGCQSNVQGDGTGSRGFPHNEQLQSVQAAVDEFQEQRGVPPIQNFESDTGLYERYRVDFSQLIPGFMNDAPASAYENGGDFYYTLINVEEEPEVRVIPVLVMHEANQFERTVHQYTRTHGYPPLEEMVAPGVFELDYEALGLDEPPTVQSPYFATNLPIYVDREGRAIIDYAIDLNRLLQEYDAEPEDEEDIRSILTDEFPVAPVYSVPYSIEDGEPNMIGDVN</sequence>
<feature type="signal peptide" evidence="1">
    <location>
        <begin position="1"/>
        <end position="27"/>
    </location>
</feature>
<dbReference type="EMBL" id="JAFBEC010000007">
    <property type="protein sequence ID" value="MBM7633540.1"/>
    <property type="molecule type" value="Genomic_DNA"/>
</dbReference>